<dbReference type="PANTHER" id="PTHR34822">
    <property type="entry name" value="GRPB DOMAIN PROTEIN (AFU_ORTHOLOGUE AFUA_1G01530)"/>
    <property type="match status" value="1"/>
</dbReference>
<protein>
    <submittedName>
        <fullName evidence="1">GrpB family protein</fullName>
    </submittedName>
</protein>
<dbReference type="InterPro" id="IPR043519">
    <property type="entry name" value="NT_sf"/>
</dbReference>
<dbReference type="SUPFAM" id="SSF81301">
    <property type="entry name" value="Nucleotidyltransferase"/>
    <property type="match status" value="1"/>
</dbReference>
<dbReference type="EMBL" id="JAPKNA010000004">
    <property type="protein sequence ID" value="MCX5465391.1"/>
    <property type="molecule type" value="Genomic_DNA"/>
</dbReference>
<name>A0ABT3VQP6_9BURK</name>
<organism evidence="1 2">
    <name type="scientific">Alcaligenes parafaecalis</name>
    <dbReference type="NCBI Taxonomy" id="171260"/>
    <lineage>
        <taxon>Bacteria</taxon>
        <taxon>Pseudomonadati</taxon>
        <taxon>Pseudomonadota</taxon>
        <taxon>Betaproteobacteria</taxon>
        <taxon>Burkholderiales</taxon>
        <taxon>Alcaligenaceae</taxon>
        <taxon>Alcaligenes</taxon>
    </lineage>
</organism>
<accession>A0ABT3VQP6</accession>
<dbReference type="Gene3D" id="3.30.460.10">
    <property type="entry name" value="Beta Polymerase, domain 2"/>
    <property type="match status" value="1"/>
</dbReference>
<evidence type="ECO:0000313" key="2">
    <source>
        <dbReference type="Proteomes" id="UP001209916"/>
    </source>
</evidence>
<proteinExistence type="predicted"/>
<keyword evidence="2" id="KW-1185">Reference proteome</keyword>
<dbReference type="PANTHER" id="PTHR34822:SF1">
    <property type="entry name" value="GRPB FAMILY PROTEIN"/>
    <property type="match status" value="1"/>
</dbReference>
<dbReference type="InterPro" id="IPR007344">
    <property type="entry name" value="GrpB/CoaE"/>
</dbReference>
<dbReference type="Pfam" id="PF04229">
    <property type="entry name" value="GrpB"/>
    <property type="match status" value="1"/>
</dbReference>
<sequence length="204" mass="23214">MTSEYMAVSASALSKITTFEDGDPAENPWVAGQPKAELIEVQAYDANWPVLYQRLSQEILEALGNKALTIAHVGSTAVIGLPAKPVIDIDVLVADPQQEDDYVPALEALGYELSIRERSWYQHRMLRQEDPRVNLHVFGPDCPEHIRHILFRDWLSTHPEDLQRYAQAKMQAKEGADSVRDYNQRKQAVVRDIYRKIFESQGLL</sequence>
<gene>
    <name evidence="1" type="ORF">OSH09_14485</name>
</gene>
<reference evidence="1 2" key="1">
    <citation type="submission" date="2022-11" db="EMBL/GenBank/DDBJ databases">
        <title>Biodiversity and phylogenetic relationships of bacteria.</title>
        <authorList>
            <person name="Machado R.A.R."/>
            <person name="Bhat A."/>
            <person name="Loulou A."/>
            <person name="Kallel S."/>
        </authorList>
    </citation>
    <scope>NUCLEOTIDE SEQUENCE [LARGE SCALE GENOMIC DNA]</scope>
    <source>
        <strain evidence="1 2">DSM 13975</strain>
    </source>
</reference>
<dbReference type="Proteomes" id="UP001209916">
    <property type="component" value="Unassembled WGS sequence"/>
</dbReference>
<comment type="caution">
    <text evidence="1">The sequence shown here is derived from an EMBL/GenBank/DDBJ whole genome shotgun (WGS) entry which is preliminary data.</text>
</comment>
<dbReference type="RefSeq" id="WP_243430196.1">
    <property type="nucleotide sequence ID" value="NZ_JAPKNA010000004.1"/>
</dbReference>
<evidence type="ECO:0000313" key="1">
    <source>
        <dbReference type="EMBL" id="MCX5465391.1"/>
    </source>
</evidence>